<evidence type="ECO:0000259" key="3">
    <source>
        <dbReference type="Pfam" id="PF14683"/>
    </source>
</evidence>
<dbReference type="InterPro" id="IPR008979">
    <property type="entry name" value="Galactose-bd-like_sf"/>
</dbReference>
<dbReference type="SUPFAM" id="SSF49785">
    <property type="entry name" value="Galactose-binding domain-like"/>
    <property type="match status" value="1"/>
</dbReference>
<feature type="domain" description="Rhamnogalacturonan lyase" evidence="4">
    <location>
        <begin position="288"/>
        <end position="362"/>
    </location>
</feature>
<feature type="compositionally biased region" description="Low complexity" evidence="1">
    <location>
        <begin position="363"/>
        <end position="384"/>
    </location>
</feature>
<dbReference type="PANTHER" id="PTHR36574">
    <property type="entry name" value="RHAMNOGALACTURONATE LYASE-RELATED"/>
    <property type="match status" value="1"/>
</dbReference>
<proteinExistence type="predicted"/>
<dbReference type="Pfam" id="PF14686">
    <property type="entry name" value="fn3_3"/>
    <property type="match status" value="1"/>
</dbReference>
<sequence length="575" mass="62437">TSGLLAVAQANTKQLTSNLNFQSEEERGATSSFGYKENGGSWVIDSGAGLTVKVSQRSCDITSMVWNKAELQITKKMTHINSGLGKVTSSIQELKDKTIQISCKTKGLEHTYLFRPSENAIYMGTHHTTEMQLGELRFLARLNRKPMKNPMVPASNIDGMNAIEAHDVYADSKGVSASKFYSGIPFIDDKVHGVTGDAGGVFFVMSDYAYEKSVGGPFFRDINNQCTQANELTFYMFSDHTRTEDYRYGFHGPYALVFTDGKQPAVSDVDFDFFQDLTLTGFVPEADRGSWSGAITDTNGVLSNSSVVVGFSNAEAQYWVKLNSTTGSFTSPMMIAGSYNATIYKNQLPVSSEAITITGGSGSTPAQASSSAATSTNTPAANETQSRRTQSVQNAQTLTVTFEPAAKPIWRIGEWDGTPDGFLNADKIHTAHPSDSRMEAWTPLNFTIGTDKDSVFPMAMFRAVNDPITINFQLTKEQVGDRTLKIGIPLSQSNGRCSVTVNKFSAKVPMSAAVKTRGVTRGVTVGKYMFYDYAIPKSALVEGKNQIVLGIVSGNKDTLGKWLSASVVFDALELV</sequence>
<dbReference type="GO" id="GO:0016837">
    <property type="term" value="F:carbon-oxygen lyase activity, acting on polysaccharides"/>
    <property type="evidence" value="ECO:0007669"/>
    <property type="project" value="InterPro"/>
</dbReference>
<dbReference type="GO" id="GO:0045490">
    <property type="term" value="P:pectin catabolic process"/>
    <property type="evidence" value="ECO:0007669"/>
    <property type="project" value="TreeGrafter"/>
</dbReference>
<keyword evidence="5" id="KW-0456">Lyase</keyword>
<dbReference type="FunFam" id="2.60.120.260:FF:000102">
    <property type="entry name" value="Rhamnogalacturonate lyase A"/>
    <property type="match status" value="1"/>
</dbReference>
<dbReference type="GO" id="GO:0030246">
    <property type="term" value="F:carbohydrate binding"/>
    <property type="evidence" value="ECO:0007669"/>
    <property type="project" value="InterPro"/>
</dbReference>
<dbReference type="PANTHER" id="PTHR36574:SF1">
    <property type="entry name" value="RHAMNOGALACTURONATE LYASE-RELATED"/>
    <property type="match status" value="1"/>
</dbReference>
<protein>
    <submittedName>
        <fullName evidence="5">Putative rhamnogalacturonate lyase A</fullName>
    </submittedName>
</protein>
<reference evidence="5 6" key="1">
    <citation type="submission" date="2018-08" db="EMBL/GenBank/DDBJ databases">
        <title>Genomic investigation of the strawberry pathogen Phytophthora fragariae indicates pathogenicity is determined by transcriptional variation in three key races.</title>
        <authorList>
            <person name="Adams T.M."/>
            <person name="Armitage A.D."/>
            <person name="Sobczyk M.K."/>
            <person name="Bates H.J."/>
            <person name="Dunwell J.M."/>
            <person name="Nellist C.F."/>
            <person name="Harrison R.J."/>
        </authorList>
    </citation>
    <scope>NUCLEOTIDE SEQUENCE [LARGE SCALE GENOMIC DNA]</scope>
    <source>
        <strain evidence="5 6">BC-1</strain>
    </source>
</reference>
<dbReference type="AlphaFoldDB" id="A0A6A3ZDD6"/>
<feature type="region of interest" description="Disordered" evidence="1">
    <location>
        <begin position="359"/>
        <end position="394"/>
    </location>
</feature>
<dbReference type="CDD" id="cd10316">
    <property type="entry name" value="RGL4_M"/>
    <property type="match status" value="1"/>
</dbReference>
<dbReference type="Gene3D" id="2.60.120.260">
    <property type="entry name" value="Galactose-binding domain-like"/>
    <property type="match status" value="1"/>
</dbReference>
<feature type="non-terminal residue" evidence="5">
    <location>
        <position position="1"/>
    </location>
</feature>
<feature type="domain" description="Rhamnogalacturonan lyase" evidence="3">
    <location>
        <begin position="409"/>
        <end position="574"/>
    </location>
</feature>
<accession>A0A6A3ZDD6</accession>
<evidence type="ECO:0000256" key="1">
    <source>
        <dbReference type="SAM" id="MobiDB-lite"/>
    </source>
</evidence>
<dbReference type="InterPro" id="IPR029413">
    <property type="entry name" value="RG-lyase_II"/>
</dbReference>
<dbReference type="CDD" id="cd10317">
    <property type="entry name" value="RGL4_C"/>
    <property type="match status" value="1"/>
</dbReference>
<dbReference type="SUPFAM" id="SSF74650">
    <property type="entry name" value="Galactose mutarotase-like"/>
    <property type="match status" value="1"/>
</dbReference>
<dbReference type="InterPro" id="IPR015364">
    <property type="entry name" value="RhgB_N"/>
</dbReference>
<gene>
    <name evidence="5" type="ORF">PF002_g12151</name>
</gene>
<dbReference type="InterPro" id="IPR011013">
    <property type="entry name" value="Gal_mutarotase_sf_dom"/>
</dbReference>
<dbReference type="InterPro" id="IPR014718">
    <property type="entry name" value="GH-type_carb-bd"/>
</dbReference>
<dbReference type="Proteomes" id="UP000440367">
    <property type="component" value="Unassembled WGS sequence"/>
</dbReference>
<dbReference type="Gene3D" id="2.60.40.1120">
    <property type="entry name" value="Carboxypeptidase-like, regulatory domain"/>
    <property type="match status" value="1"/>
</dbReference>
<evidence type="ECO:0000259" key="4">
    <source>
        <dbReference type="Pfam" id="PF14686"/>
    </source>
</evidence>
<dbReference type="Gene3D" id="2.70.98.10">
    <property type="match status" value="1"/>
</dbReference>
<dbReference type="Pfam" id="PF14683">
    <property type="entry name" value="CBM-like"/>
    <property type="match status" value="1"/>
</dbReference>
<evidence type="ECO:0000259" key="2">
    <source>
        <dbReference type="Pfam" id="PF09284"/>
    </source>
</evidence>
<evidence type="ECO:0000313" key="6">
    <source>
        <dbReference type="Proteomes" id="UP000440367"/>
    </source>
</evidence>
<organism evidence="5 6">
    <name type="scientific">Phytophthora fragariae</name>
    <dbReference type="NCBI Taxonomy" id="53985"/>
    <lineage>
        <taxon>Eukaryota</taxon>
        <taxon>Sar</taxon>
        <taxon>Stramenopiles</taxon>
        <taxon>Oomycota</taxon>
        <taxon>Peronosporomycetes</taxon>
        <taxon>Peronosporales</taxon>
        <taxon>Peronosporaceae</taxon>
        <taxon>Phytophthora</taxon>
    </lineage>
</organism>
<feature type="domain" description="Rhamnogalacturonase B N-terminal" evidence="2">
    <location>
        <begin position="33"/>
        <end position="281"/>
    </location>
</feature>
<dbReference type="FunFam" id="2.70.98.10:FF:000020">
    <property type="entry name" value="Rhamnogalacturonate lyase A"/>
    <property type="match status" value="1"/>
</dbReference>
<dbReference type="Pfam" id="PF09284">
    <property type="entry name" value="RhgB_N"/>
    <property type="match status" value="1"/>
</dbReference>
<name>A0A6A3ZDD6_9STRA</name>
<dbReference type="InterPro" id="IPR016590">
    <property type="entry name" value="Rhamnogalacturonase_B"/>
</dbReference>
<dbReference type="EMBL" id="QXGD01000577">
    <property type="protein sequence ID" value="KAE9233200.1"/>
    <property type="molecule type" value="Genomic_DNA"/>
</dbReference>
<evidence type="ECO:0000313" key="5">
    <source>
        <dbReference type="EMBL" id="KAE9233200.1"/>
    </source>
</evidence>
<comment type="caution">
    <text evidence="5">The sequence shown here is derived from an EMBL/GenBank/DDBJ whole genome shotgun (WGS) entry which is preliminary data.</text>
</comment>
<dbReference type="CDD" id="cd10320">
    <property type="entry name" value="RGL4_N"/>
    <property type="match status" value="1"/>
</dbReference>
<dbReference type="InterPro" id="IPR029411">
    <property type="entry name" value="RG-lyase_III"/>
</dbReference>